<feature type="compositionally biased region" description="Low complexity" evidence="2">
    <location>
        <begin position="7"/>
        <end position="25"/>
    </location>
</feature>
<dbReference type="GO" id="GO:0001181">
    <property type="term" value="F:RNA polymerase I general transcription initiation factor activity"/>
    <property type="evidence" value="ECO:0007669"/>
    <property type="project" value="InterPro"/>
</dbReference>
<dbReference type="RefSeq" id="XP_031852480.1">
    <property type="nucleotide sequence ID" value="XM_031996589.1"/>
</dbReference>
<feature type="region of interest" description="Disordered" evidence="2">
    <location>
        <begin position="1"/>
        <end position="30"/>
    </location>
</feature>
<dbReference type="PANTHER" id="PTHR12790">
    <property type="entry name" value="TRANSCRIPTION INITIATION FACTOR IA RRN3"/>
    <property type="match status" value="1"/>
</dbReference>
<gene>
    <name evidence="3" type="ORF">SAPINGB_P001869</name>
</gene>
<feature type="region of interest" description="Disordered" evidence="2">
    <location>
        <begin position="355"/>
        <end position="407"/>
    </location>
</feature>
<dbReference type="GO" id="GO:0006361">
    <property type="term" value="P:transcription initiation at RNA polymerase I promoter"/>
    <property type="evidence" value="ECO:0007669"/>
    <property type="project" value="InterPro"/>
</dbReference>
<dbReference type="GO" id="GO:0001042">
    <property type="term" value="F:RNA polymerase I core binding"/>
    <property type="evidence" value="ECO:0007669"/>
    <property type="project" value="TreeGrafter"/>
</dbReference>
<evidence type="ECO:0000256" key="1">
    <source>
        <dbReference type="ARBA" id="ARBA00010098"/>
    </source>
</evidence>
<sequence length="763" mass="85437">MPAAAVSFSTPHLPTSSSPQTSSSSDLKRKWELVAEPGSHPSKKLAAPKVIDTSVMSSTSLSTLSTADSNNNTTTTTKITNSNNKNASDASLSAFHRSMFQSYVKNALDDLEKQNTDSINALASRIRLNKLSSEAFTDEQLYYVISSLTNEISRLDSPSSNELISAALSIKWISMGPTFIQSYVRFLTVLVSGVPRWWSNVVELMVNGFIGNHDTSYHHLVIRHALKLMPTAVSSFQTILCKGFPHKNESKAPTLQYLRNLLKVIEYCPELRGSIWSLIFERTIQLDVELQDISLDSDDENEDEDDDEDSDNEDDEMMTPPPTEQEPPNLRVKSHDGDDDDAVLDISKIVQVNTQAASEVGSAEDSVERPTSKQEQGGSNADDDDEDDEEEGQIHGAASLLDDDDDYEYDVEGGVDVLTVRNKLDSMITLLFEYIDQKITPQSVEEENGEAQVLFTTLLAHFKSFILSTHRTRSVQFLLFRSAHVHPALLDAFLVSLIEIALSPSENMDKRLKAMQYISSFIARAKGLSRTQILFVVSILSGWLQRYVEEREVEIEQNSTSMGKFKMFYAVTQALMYIFCFRHTILRVDGAKSRSSNKTGSVESIISNKSSSNSEWEYDLDNVFQRVVISKFNPLRYCRDTVVSKFAQIALRENLVYCFTIMEQNRLGPKQQHQVNGVSGTSLSTASSSASLSSLGNGLTTSLAKYMFHSSRNQDFVMLDAYFPFDPLHLPHARTMIEDIYVEWVDEEEDSESDDENSDSDDE</sequence>
<dbReference type="GO" id="GO:0005634">
    <property type="term" value="C:nucleus"/>
    <property type="evidence" value="ECO:0007669"/>
    <property type="project" value="TreeGrafter"/>
</dbReference>
<evidence type="ECO:0000313" key="3">
    <source>
        <dbReference type="EMBL" id="VVT48622.1"/>
    </source>
</evidence>
<proteinExistence type="inferred from homology"/>
<dbReference type="Proteomes" id="UP000398389">
    <property type="component" value="Unassembled WGS sequence"/>
</dbReference>
<reference evidence="3 4" key="1">
    <citation type="submission" date="2019-09" db="EMBL/GenBank/DDBJ databases">
        <authorList>
            <person name="Brejova B."/>
        </authorList>
    </citation>
    <scope>NUCLEOTIDE SEQUENCE [LARGE SCALE GENOMIC DNA]</scope>
</reference>
<comment type="similarity">
    <text evidence="1">Belongs to the RRN3 family.</text>
</comment>
<feature type="region of interest" description="Disordered" evidence="2">
    <location>
        <begin position="293"/>
        <end position="338"/>
    </location>
</feature>
<dbReference type="EMBL" id="CABVLU010000002">
    <property type="protein sequence ID" value="VVT48622.1"/>
    <property type="molecule type" value="Genomic_DNA"/>
</dbReference>
<dbReference type="InterPro" id="IPR007991">
    <property type="entry name" value="RNA_pol_I_trans_ini_fac_RRN3"/>
</dbReference>
<organism evidence="3 4">
    <name type="scientific">Magnusiomyces paraingens</name>
    <dbReference type="NCBI Taxonomy" id="2606893"/>
    <lineage>
        <taxon>Eukaryota</taxon>
        <taxon>Fungi</taxon>
        <taxon>Dikarya</taxon>
        <taxon>Ascomycota</taxon>
        <taxon>Saccharomycotina</taxon>
        <taxon>Dipodascomycetes</taxon>
        <taxon>Dipodascales</taxon>
        <taxon>Dipodascaceae</taxon>
        <taxon>Magnusiomyces</taxon>
    </lineage>
</organism>
<evidence type="ECO:0000313" key="4">
    <source>
        <dbReference type="Proteomes" id="UP000398389"/>
    </source>
</evidence>
<keyword evidence="4" id="KW-1185">Reference proteome</keyword>
<protein>
    <recommendedName>
        <fullName evidence="5">RNA polymerase I-specific transcription initiation factor RRN3</fullName>
    </recommendedName>
</protein>
<dbReference type="Pfam" id="PF05327">
    <property type="entry name" value="RRN3"/>
    <property type="match status" value="1"/>
</dbReference>
<dbReference type="PANTHER" id="PTHR12790:SF0">
    <property type="entry name" value="RNA POLYMERASE I-SPECIFIC TRANSCRIPTION INITIATION FACTOR RRN3-RELATED"/>
    <property type="match status" value="1"/>
</dbReference>
<evidence type="ECO:0008006" key="5">
    <source>
        <dbReference type="Google" id="ProtNLM"/>
    </source>
</evidence>
<feature type="compositionally biased region" description="Acidic residues" evidence="2">
    <location>
        <begin position="381"/>
        <end position="391"/>
    </location>
</feature>
<name>A0A5E8BBM4_9ASCO</name>
<dbReference type="OrthoDB" id="26970at2759"/>
<accession>A0A5E8BBM4</accession>
<feature type="compositionally biased region" description="Acidic residues" evidence="2">
    <location>
        <begin position="295"/>
        <end position="317"/>
    </location>
</feature>
<evidence type="ECO:0000256" key="2">
    <source>
        <dbReference type="SAM" id="MobiDB-lite"/>
    </source>
</evidence>
<dbReference type="AlphaFoldDB" id="A0A5E8BBM4"/>
<feature type="region of interest" description="Disordered" evidence="2">
    <location>
        <begin position="61"/>
        <end position="87"/>
    </location>
</feature>
<dbReference type="GeneID" id="43580689"/>